<dbReference type="EMBL" id="FOCF01000001">
    <property type="protein sequence ID" value="SEM52286.1"/>
    <property type="molecule type" value="Genomic_DNA"/>
</dbReference>
<dbReference type="STRING" id="1166340.SAMN05192583_0503"/>
<dbReference type="RefSeq" id="WP_093663859.1">
    <property type="nucleotide sequence ID" value="NZ_FOCF01000001.1"/>
</dbReference>
<gene>
    <name evidence="1" type="ORF">SAMN05192583_0503</name>
</gene>
<protein>
    <recommendedName>
        <fullName evidence="3">WalW protein</fullName>
    </recommendedName>
</protein>
<dbReference type="SUPFAM" id="SSF88713">
    <property type="entry name" value="Glycoside hydrolase/deacetylase"/>
    <property type="match status" value="1"/>
</dbReference>
<sequence length="334" mass="36377">MTQARASLPYRPPAPDPDELVCWPADFGTRFTLFCDVEEEFDWRASLSRDGWSTTAMSAFPDAHRRFAGLDMPLACMVDYAVAADPTAADYLASVRDDPRCAIGAQLHPWVTPPFEEAVTPFNSYAGNLPPSLEAAKIATLTDTIATRFGRPPVAYRAGRYGIGPDTLSVLAALGYRLDTSVRAAYDYRADGGPDFRAIGSSAYRRDRVIELPFTTVHTGMLRGRGASLYRRAAGFPHGPGVLVRLGLVQRVSLTPEDMPLRAALEAVTVAVGEGTRLLTFSFHSPSLAPGHTPYVRDAADLAAFWRWWDAMAERLVRLGVRSASLNEILNAAG</sequence>
<dbReference type="GO" id="GO:0005975">
    <property type="term" value="P:carbohydrate metabolic process"/>
    <property type="evidence" value="ECO:0007669"/>
    <property type="project" value="InterPro"/>
</dbReference>
<proteinExistence type="predicted"/>
<dbReference type="Gene3D" id="3.20.20.370">
    <property type="entry name" value="Glycoside hydrolase/deacetylase"/>
    <property type="match status" value="1"/>
</dbReference>
<organism evidence="1 2">
    <name type="scientific">Sphingomonas gellani</name>
    <dbReference type="NCBI Taxonomy" id="1166340"/>
    <lineage>
        <taxon>Bacteria</taxon>
        <taxon>Pseudomonadati</taxon>
        <taxon>Pseudomonadota</taxon>
        <taxon>Alphaproteobacteria</taxon>
        <taxon>Sphingomonadales</taxon>
        <taxon>Sphingomonadaceae</taxon>
        <taxon>Sphingomonas</taxon>
    </lineage>
</organism>
<dbReference type="AlphaFoldDB" id="A0A1H7Z1T1"/>
<accession>A0A1H7Z1T1</accession>
<reference evidence="2" key="1">
    <citation type="submission" date="2016-10" db="EMBL/GenBank/DDBJ databases">
        <authorList>
            <person name="Varghese N."/>
            <person name="Submissions S."/>
        </authorList>
    </citation>
    <scope>NUCLEOTIDE SEQUENCE [LARGE SCALE GENOMIC DNA]</scope>
    <source>
        <strain evidence="2">S6-262</strain>
    </source>
</reference>
<dbReference type="OrthoDB" id="9771584at2"/>
<evidence type="ECO:0000313" key="2">
    <source>
        <dbReference type="Proteomes" id="UP000199206"/>
    </source>
</evidence>
<keyword evidence="2" id="KW-1185">Reference proteome</keyword>
<evidence type="ECO:0000313" key="1">
    <source>
        <dbReference type="EMBL" id="SEM52286.1"/>
    </source>
</evidence>
<dbReference type="InterPro" id="IPR011330">
    <property type="entry name" value="Glyco_hydro/deAcase_b/a-brl"/>
</dbReference>
<name>A0A1H7Z1T1_9SPHN</name>
<evidence type="ECO:0008006" key="3">
    <source>
        <dbReference type="Google" id="ProtNLM"/>
    </source>
</evidence>
<dbReference type="Proteomes" id="UP000199206">
    <property type="component" value="Unassembled WGS sequence"/>
</dbReference>